<keyword evidence="3" id="KW-0378">Hydrolase</keyword>
<name>A0A2U1FGF6_9PSEU</name>
<comment type="caution">
    <text evidence="3">The sequence shown here is derived from an EMBL/GenBank/DDBJ whole genome shotgun (WGS) entry which is preliminary data.</text>
</comment>
<dbReference type="InterPro" id="IPR051916">
    <property type="entry name" value="GPI-anchor_lipid_remodeler"/>
</dbReference>
<accession>A0A2U1FGF6</accession>
<dbReference type="Proteomes" id="UP000245639">
    <property type="component" value="Unassembled WGS sequence"/>
</dbReference>
<dbReference type="RefSeq" id="WP_116708054.1">
    <property type="nucleotide sequence ID" value="NZ_QEKW01000004.1"/>
</dbReference>
<dbReference type="EMBL" id="QEKW01000004">
    <property type="protein sequence ID" value="PVZ11050.1"/>
    <property type="molecule type" value="Genomic_DNA"/>
</dbReference>
<keyword evidence="3" id="KW-0255">Endonuclease</keyword>
<keyword evidence="1" id="KW-0732">Signal</keyword>
<dbReference type="GO" id="GO:0006506">
    <property type="term" value="P:GPI anchor biosynthetic process"/>
    <property type="evidence" value="ECO:0007669"/>
    <property type="project" value="TreeGrafter"/>
</dbReference>
<evidence type="ECO:0000259" key="2">
    <source>
        <dbReference type="Pfam" id="PF03372"/>
    </source>
</evidence>
<dbReference type="AlphaFoldDB" id="A0A2U1FGF6"/>
<evidence type="ECO:0000313" key="3">
    <source>
        <dbReference type="EMBL" id="PVZ11050.1"/>
    </source>
</evidence>
<evidence type="ECO:0000313" key="4">
    <source>
        <dbReference type="Proteomes" id="UP000245639"/>
    </source>
</evidence>
<feature type="chain" id="PRO_5039517683" evidence="1">
    <location>
        <begin position="18"/>
        <end position="258"/>
    </location>
</feature>
<dbReference type="SUPFAM" id="SSF56219">
    <property type="entry name" value="DNase I-like"/>
    <property type="match status" value="1"/>
</dbReference>
<keyword evidence="3" id="KW-0540">Nuclease</keyword>
<dbReference type="GO" id="GO:0004519">
    <property type="term" value="F:endonuclease activity"/>
    <property type="evidence" value="ECO:0007669"/>
    <property type="project" value="UniProtKB-KW"/>
</dbReference>
<proteinExistence type="predicted"/>
<dbReference type="Gene3D" id="3.60.10.10">
    <property type="entry name" value="Endonuclease/exonuclease/phosphatase"/>
    <property type="match status" value="1"/>
</dbReference>
<dbReference type="GO" id="GO:0004527">
    <property type="term" value="F:exonuclease activity"/>
    <property type="evidence" value="ECO:0007669"/>
    <property type="project" value="UniProtKB-KW"/>
</dbReference>
<organism evidence="3 4">
    <name type="scientific">Actinomycetospora cinnamomea</name>
    <dbReference type="NCBI Taxonomy" id="663609"/>
    <lineage>
        <taxon>Bacteria</taxon>
        <taxon>Bacillati</taxon>
        <taxon>Actinomycetota</taxon>
        <taxon>Actinomycetes</taxon>
        <taxon>Pseudonocardiales</taxon>
        <taxon>Pseudonocardiaceae</taxon>
        <taxon>Actinomycetospora</taxon>
    </lineage>
</organism>
<feature type="signal peptide" evidence="1">
    <location>
        <begin position="1"/>
        <end position="17"/>
    </location>
</feature>
<protein>
    <submittedName>
        <fullName evidence="3">Endonuclease/exonuclease/phosphatase family metal-dependent hydrolase</fullName>
    </submittedName>
</protein>
<reference evidence="3 4" key="1">
    <citation type="submission" date="2018-04" db="EMBL/GenBank/DDBJ databases">
        <title>Genomic Encyclopedia of Type Strains, Phase IV (KMG-IV): sequencing the most valuable type-strain genomes for metagenomic binning, comparative biology and taxonomic classification.</title>
        <authorList>
            <person name="Goeker M."/>
        </authorList>
    </citation>
    <scope>NUCLEOTIDE SEQUENCE [LARGE SCALE GENOMIC DNA]</scope>
    <source>
        <strain evidence="3 4">DSM 45771</strain>
    </source>
</reference>
<gene>
    <name evidence="3" type="ORF">C8D89_104264</name>
</gene>
<dbReference type="OrthoDB" id="155529at2"/>
<dbReference type="PANTHER" id="PTHR14859">
    <property type="entry name" value="CALCOFLUOR WHITE HYPERSENSITIVE PROTEIN PRECURSOR"/>
    <property type="match status" value="1"/>
</dbReference>
<dbReference type="GO" id="GO:0016020">
    <property type="term" value="C:membrane"/>
    <property type="evidence" value="ECO:0007669"/>
    <property type="project" value="GOC"/>
</dbReference>
<dbReference type="InterPro" id="IPR005135">
    <property type="entry name" value="Endo/exonuclease/phosphatase"/>
</dbReference>
<dbReference type="PANTHER" id="PTHR14859:SF15">
    <property type="entry name" value="ENDONUCLEASE_EXONUCLEASE_PHOSPHATASE DOMAIN-CONTAINING PROTEIN"/>
    <property type="match status" value="1"/>
</dbReference>
<dbReference type="InterPro" id="IPR036691">
    <property type="entry name" value="Endo/exonu/phosph_ase_sf"/>
</dbReference>
<evidence type="ECO:0000256" key="1">
    <source>
        <dbReference type="SAM" id="SignalP"/>
    </source>
</evidence>
<keyword evidence="3" id="KW-0269">Exonuclease</keyword>
<feature type="domain" description="Endonuclease/exonuclease/phosphatase" evidence="2">
    <location>
        <begin position="30"/>
        <end position="247"/>
    </location>
</feature>
<sequence>MALLVVLLLGLGACSTAASTPVRGETLRVMTWNVQGHTHEPDDWADLVAQVRPDVLAVQEICTDQAAELGAILRRDHGLPYTVVPAPIRPPTSQEANAPINAALGPVCGTDPDAVEWGLAVLSLLPVGDDQVVLYPPDRRDEQRGYLGVRVAGLRLVTTHIGLNGVQADQIRLLADAATGPGPVVLLGDLNVGPGAPELAPLRAAFTEVDPAGELTTTARGKIDYIFHRGLAVVGGPETPEVTASDHRPLVATLVVAQ</sequence>
<dbReference type="Pfam" id="PF03372">
    <property type="entry name" value="Exo_endo_phos"/>
    <property type="match status" value="1"/>
</dbReference>
<keyword evidence="4" id="KW-1185">Reference proteome</keyword>